<feature type="domain" description="Putative zinc-finger" evidence="1">
    <location>
        <begin position="17"/>
        <end position="37"/>
    </location>
</feature>
<evidence type="ECO:0000313" key="2">
    <source>
        <dbReference type="EMBL" id="TDG20985.1"/>
    </source>
</evidence>
<organism evidence="2 3">
    <name type="scientific">Paraburkholderia silviterrae</name>
    <dbReference type="NCBI Taxonomy" id="2528715"/>
    <lineage>
        <taxon>Bacteria</taxon>
        <taxon>Pseudomonadati</taxon>
        <taxon>Pseudomonadota</taxon>
        <taxon>Betaproteobacteria</taxon>
        <taxon>Burkholderiales</taxon>
        <taxon>Burkholderiaceae</taxon>
        <taxon>Paraburkholderia</taxon>
    </lineage>
</organism>
<protein>
    <recommendedName>
        <fullName evidence="1">Putative zinc-finger domain-containing protein</fullName>
    </recommendedName>
</protein>
<evidence type="ECO:0000313" key="3">
    <source>
        <dbReference type="Proteomes" id="UP000295722"/>
    </source>
</evidence>
<dbReference type="RefSeq" id="WP_133197339.1">
    <property type="nucleotide sequence ID" value="NZ_JBHUCW010000002.1"/>
</dbReference>
<reference evidence="2 3" key="1">
    <citation type="submission" date="2019-03" db="EMBL/GenBank/DDBJ databases">
        <title>Paraburkholderia sp. 4M-K11, isolated from subtropical forest soil.</title>
        <authorList>
            <person name="Gao Z.-H."/>
            <person name="Qiu L.-H."/>
        </authorList>
    </citation>
    <scope>NUCLEOTIDE SEQUENCE [LARGE SCALE GENOMIC DNA]</scope>
    <source>
        <strain evidence="2 3">4M-K11</strain>
    </source>
</reference>
<sequence length="74" mass="7820">MRDDFDPTAGAGFSEPVLRALSAFVDGELPGAERQQLANRLAVDRCAANAVAHYCAQRSALRALFADLAAQASL</sequence>
<gene>
    <name evidence="2" type="ORF">EYW47_24055</name>
</gene>
<dbReference type="Pfam" id="PF13490">
    <property type="entry name" value="zf-HC2"/>
    <property type="match status" value="1"/>
</dbReference>
<keyword evidence="3" id="KW-1185">Reference proteome</keyword>
<evidence type="ECO:0000259" key="1">
    <source>
        <dbReference type="Pfam" id="PF13490"/>
    </source>
</evidence>
<comment type="caution">
    <text evidence="2">The sequence shown here is derived from an EMBL/GenBank/DDBJ whole genome shotgun (WGS) entry which is preliminary data.</text>
</comment>
<proteinExistence type="predicted"/>
<dbReference type="OrthoDB" id="9152892at2"/>
<accession>A0A4R5M5A8</accession>
<dbReference type="AlphaFoldDB" id="A0A4R5M5A8"/>
<dbReference type="InterPro" id="IPR027383">
    <property type="entry name" value="Znf_put"/>
</dbReference>
<name>A0A4R5M5A8_9BURK</name>
<dbReference type="EMBL" id="SMRP01000013">
    <property type="protein sequence ID" value="TDG20985.1"/>
    <property type="molecule type" value="Genomic_DNA"/>
</dbReference>
<dbReference type="Proteomes" id="UP000295722">
    <property type="component" value="Unassembled WGS sequence"/>
</dbReference>